<proteinExistence type="predicted"/>
<feature type="compositionally biased region" description="Basic residues" evidence="1">
    <location>
        <begin position="147"/>
        <end position="166"/>
    </location>
</feature>
<accession>A0A8K0URW2</accession>
<feature type="compositionally biased region" description="Basic and acidic residues" evidence="1">
    <location>
        <begin position="132"/>
        <end position="142"/>
    </location>
</feature>
<dbReference type="Proteomes" id="UP000813824">
    <property type="component" value="Unassembled WGS sequence"/>
</dbReference>
<evidence type="ECO:0000313" key="4">
    <source>
        <dbReference type="Proteomes" id="UP000813824"/>
    </source>
</evidence>
<organism evidence="3 4">
    <name type="scientific">Cristinia sonorae</name>
    <dbReference type="NCBI Taxonomy" id="1940300"/>
    <lineage>
        <taxon>Eukaryota</taxon>
        <taxon>Fungi</taxon>
        <taxon>Dikarya</taxon>
        <taxon>Basidiomycota</taxon>
        <taxon>Agaricomycotina</taxon>
        <taxon>Agaricomycetes</taxon>
        <taxon>Agaricomycetidae</taxon>
        <taxon>Agaricales</taxon>
        <taxon>Pleurotineae</taxon>
        <taxon>Stephanosporaceae</taxon>
        <taxon>Cristinia</taxon>
    </lineage>
</organism>
<comment type="caution">
    <text evidence="3">The sequence shown here is derived from an EMBL/GenBank/DDBJ whole genome shotgun (WGS) entry which is preliminary data.</text>
</comment>
<evidence type="ECO:0000313" key="3">
    <source>
        <dbReference type="EMBL" id="KAH8102667.1"/>
    </source>
</evidence>
<name>A0A8K0URW2_9AGAR</name>
<feature type="compositionally biased region" description="Polar residues" evidence="1">
    <location>
        <begin position="193"/>
        <end position="207"/>
    </location>
</feature>
<dbReference type="EMBL" id="JAEVFJ010000023">
    <property type="protein sequence ID" value="KAH8096744.1"/>
    <property type="molecule type" value="Genomic_DNA"/>
</dbReference>
<keyword evidence="4" id="KW-1185">Reference proteome</keyword>
<gene>
    <name evidence="3" type="ORF">BXZ70DRAFT_929382</name>
    <name evidence="2" type="ORF">BXZ70DRAFT_946031</name>
</gene>
<feature type="compositionally biased region" description="Acidic residues" evidence="1">
    <location>
        <begin position="171"/>
        <end position="181"/>
    </location>
</feature>
<dbReference type="EMBL" id="JAEVFJ010000009">
    <property type="protein sequence ID" value="KAH8102667.1"/>
    <property type="molecule type" value="Genomic_DNA"/>
</dbReference>
<feature type="region of interest" description="Disordered" evidence="1">
    <location>
        <begin position="129"/>
        <end position="231"/>
    </location>
</feature>
<dbReference type="AlphaFoldDB" id="A0A8K0URW2"/>
<sequence>MACSGRVTLFPPDVLKAYHEHDRTIRNGGDLTQVPIPVGFLDFAFSFNKDKSCPYRFATWRVEDGTFKRTCKGRPVPLDVLLPEGSGDRVPRRMVNTLYAQTAHQVVRERESRARAIETRQLSRAMQNVLRRGSEDAPDDRSPSPPPRRRSRRNGRSHSPVRRKASPVRVDDEDELDDDDTIQGYSSDDGDTSNKPTAGPSGTTSREGSVMNVDTDEVAATTLSVTTGSSA</sequence>
<protein>
    <submittedName>
        <fullName evidence="3">Uncharacterized protein</fullName>
    </submittedName>
</protein>
<reference evidence="3" key="1">
    <citation type="journal article" date="2021" name="New Phytol.">
        <title>Evolutionary innovations through gain and loss of genes in the ectomycorrhizal Boletales.</title>
        <authorList>
            <person name="Wu G."/>
            <person name="Miyauchi S."/>
            <person name="Morin E."/>
            <person name="Kuo A."/>
            <person name="Drula E."/>
            <person name="Varga T."/>
            <person name="Kohler A."/>
            <person name="Feng B."/>
            <person name="Cao Y."/>
            <person name="Lipzen A."/>
            <person name="Daum C."/>
            <person name="Hundley H."/>
            <person name="Pangilinan J."/>
            <person name="Johnson J."/>
            <person name="Barry K."/>
            <person name="LaButti K."/>
            <person name="Ng V."/>
            <person name="Ahrendt S."/>
            <person name="Min B."/>
            <person name="Choi I.G."/>
            <person name="Park H."/>
            <person name="Plett J.M."/>
            <person name="Magnuson J."/>
            <person name="Spatafora J.W."/>
            <person name="Nagy L.G."/>
            <person name="Henrissat B."/>
            <person name="Grigoriev I.V."/>
            <person name="Yang Z.L."/>
            <person name="Xu J."/>
            <person name="Martin F.M."/>
        </authorList>
    </citation>
    <scope>NUCLEOTIDE SEQUENCE</scope>
    <source>
        <strain evidence="3">KKN 215</strain>
    </source>
</reference>
<evidence type="ECO:0000256" key="1">
    <source>
        <dbReference type="SAM" id="MobiDB-lite"/>
    </source>
</evidence>
<feature type="compositionally biased region" description="Polar residues" evidence="1">
    <location>
        <begin position="221"/>
        <end position="231"/>
    </location>
</feature>
<evidence type="ECO:0000313" key="2">
    <source>
        <dbReference type="EMBL" id="KAH8096744.1"/>
    </source>
</evidence>